<dbReference type="AlphaFoldDB" id="A0A9W6JWP8"/>
<comment type="caution">
    <text evidence="6">The sequence shown here is derived from an EMBL/GenBank/DDBJ whole genome shotgun (WGS) entry which is preliminary data.</text>
</comment>
<dbReference type="Pfam" id="PF00126">
    <property type="entry name" value="HTH_1"/>
    <property type="match status" value="1"/>
</dbReference>
<evidence type="ECO:0000259" key="5">
    <source>
        <dbReference type="PROSITE" id="PS50931"/>
    </source>
</evidence>
<dbReference type="SUPFAM" id="SSF46785">
    <property type="entry name" value="Winged helix' DNA-binding domain"/>
    <property type="match status" value="1"/>
</dbReference>
<name>A0A9W6JWP8_9HYPH</name>
<proteinExistence type="inferred from homology"/>
<keyword evidence="2" id="KW-0805">Transcription regulation</keyword>
<dbReference type="InterPro" id="IPR036390">
    <property type="entry name" value="WH_DNA-bd_sf"/>
</dbReference>
<feature type="domain" description="HTH lysR-type" evidence="5">
    <location>
        <begin position="4"/>
        <end position="61"/>
    </location>
</feature>
<evidence type="ECO:0000256" key="3">
    <source>
        <dbReference type="ARBA" id="ARBA00023125"/>
    </source>
</evidence>
<dbReference type="PANTHER" id="PTHR30537">
    <property type="entry name" value="HTH-TYPE TRANSCRIPTIONAL REGULATOR"/>
    <property type="match status" value="1"/>
</dbReference>
<keyword evidence="4" id="KW-0804">Transcription</keyword>
<dbReference type="Proteomes" id="UP001143330">
    <property type="component" value="Unassembled WGS sequence"/>
</dbReference>
<dbReference type="PANTHER" id="PTHR30537:SF1">
    <property type="entry name" value="HTH-TYPE TRANSCRIPTIONAL REGULATOR PGRR"/>
    <property type="match status" value="1"/>
</dbReference>
<comment type="similarity">
    <text evidence="1">Belongs to the LysR transcriptional regulatory family.</text>
</comment>
<dbReference type="RefSeq" id="WP_213364445.1">
    <property type="nucleotide sequence ID" value="NZ_BSFM01000014.1"/>
</dbReference>
<evidence type="ECO:0000313" key="6">
    <source>
        <dbReference type="EMBL" id="GLK84557.1"/>
    </source>
</evidence>
<dbReference type="EMBL" id="BSFM01000014">
    <property type="protein sequence ID" value="GLK84557.1"/>
    <property type="molecule type" value="Genomic_DNA"/>
</dbReference>
<reference evidence="6" key="1">
    <citation type="journal article" date="2014" name="Int. J. Syst. Evol. Microbiol.">
        <title>Complete genome sequence of Corynebacterium casei LMG S-19264T (=DSM 44701T), isolated from a smear-ripened cheese.</title>
        <authorList>
            <consortium name="US DOE Joint Genome Institute (JGI-PGF)"/>
            <person name="Walter F."/>
            <person name="Albersmeier A."/>
            <person name="Kalinowski J."/>
            <person name="Ruckert C."/>
        </authorList>
    </citation>
    <scope>NUCLEOTIDE SEQUENCE</scope>
    <source>
        <strain evidence="6">VKM B-2789</strain>
    </source>
</reference>
<dbReference type="SUPFAM" id="SSF53850">
    <property type="entry name" value="Periplasmic binding protein-like II"/>
    <property type="match status" value="1"/>
</dbReference>
<protein>
    <submittedName>
        <fullName evidence="6">LysR family transcriptional regulator</fullName>
    </submittedName>
</protein>
<dbReference type="GO" id="GO:0043565">
    <property type="term" value="F:sequence-specific DNA binding"/>
    <property type="evidence" value="ECO:0007669"/>
    <property type="project" value="TreeGrafter"/>
</dbReference>
<evidence type="ECO:0000256" key="1">
    <source>
        <dbReference type="ARBA" id="ARBA00009437"/>
    </source>
</evidence>
<organism evidence="6 7">
    <name type="scientific">Ancylobacter defluvii</name>
    <dbReference type="NCBI Taxonomy" id="1282440"/>
    <lineage>
        <taxon>Bacteria</taxon>
        <taxon>Pseudomonadati</taxon>
        <taxon>Pseudomonadota</taxon>
        <taxon>Alphaproteobacteria</taxon>
        <taxon>Hyphomicrobiales</taxon>
        <taxon>Xanthobacteraceae</taxon>
        <taxon>Ancylobacter</taxon>
    </lineage>
</organism>
<dbReference type="Gene3D" id="3.40.190.290">
    <property type="match status" value="1"/>
</dbReference>
<dbReference type="PRINTS" id="PR00039">
    <property type="entry name" value="HTHLYSR"/>
</dbReference>
<dbReference type="InterPro" id="IPR005119">
    <property type="entry name" value="LysR_subst-bd"/>
</dbReference>
<evidence type="ECO:0000256" key="2">
    <source>
        <dbReference type="ARBA" id="ARBA00023015"/>
    </source>
</evidence>
<dbReference type="InterPro" id="IPR036388">
    <property type="entry name" value="WH-like_DNA-bd_sf"/>
</dbReference>
<dbReference type="GO" id="GO:0006351">
    <property type="term" value="P:DNA-templated transcription"/>
    <property type="evidence" value="ECO:0007669"/>
    <property type="project" value="TreeGrafter"/>
</dbReference>
<dbReference type="Pfam" id="PF03466">
    <property type="entry name" value="LysR_substrate"/>
    <property type="match status" value="1"/>
</dbReference>
<keyword evidence="3" id="KW-0238">DNA-binding</keyword>
<evidence type="ECO:0000313" key="7">
    <source>
        <dbReference type="Proteomes" id="UP001143330"/>
    </source>
</evidence>
<dbReference type="GO" id="GO:0003700">
    <property type="term" value="F:DNA-binding transcription factor activity"/>
    <property type="evidence" value="ECO:0007669"/>
    <property type="project" value="InterPro"/>
</dbReference>
<gene>
    <name evidence="6" type="ORF">GCM10017653_26270</name>
</gene>
<sequence>MATIDPADLGVFLAIARQGSFRRAAAELGVTPSALSHSMRLLEERLGVRLFNRTTRSVALTEAGGRLFGRVNPAFRDIHDAIDELNLFRDRPFGTLRLNAPRLCARLVLMPLLTRFMAAYPDIRVELAVSDALVDIVADGFDAGIRFGENIAADMLTVPIGPRHAFAVVGSPGYFARHGTPQDPRELRDKPCIRFRFPGGGLYAWEFERGGEEVAVEVDGPLTLSEQDLMLEAALDGAGMAYLFEAQVRPHLASGTLVRVLEDWCPHYPGFYLYYPSRRQMPATLRSFIDYSRGAGSSRQD</sequence>
<dbReference type="FunFam" id="1.10.10.10:FF:000001">
    <property type="entry name" value="LysR family transcriptional regulator"/>
    <property type="match status" value="1"/>
</dbReference>
<accession>A0A9W6JWP8</accession>
<dbReference type="Gene3D" id="1.10.10.10">
    <property type="entry name" value="Winged helix-like DNA-binding domain superfamily/Winged helix DNA-binding domain"/>
    <property type="match status" value="1"/>
</dbReference>
<evidence type="ECO:0000256" key="4">
    <source>
        <dbReference type="ARBA" id="ARBA00023163"/>
    </source>
</evidence>
<dbReference type="InterPro" id="IPR058163">
    <property type="entry name" value="LysR-type_TF_proteobact-type"/>
</dbReference>
<keyword evidence="7" id="KW-1185">Reference proteome</keyword>
<dbReference type="PROSITE" id="PS50931">
    <property type="entry name" value="HTH_LYSR"/>
    <property type="match status" value="1"/>
</dbReference>
<dbReference type="CDD" id="cd08474">
    <property type="entry name" value="PBP2_CrgA_like_5"/>
    <property type="match status" value="1"/>
</dbReference>
<dbReference type="InterPro" id="IPR000847">
    <property type="entry name" value="LysR_HTH_N"/>
</dbReference>
<reference evidence="6" key="2">
    <citation type="submission" date="2023-01" db="EMBL/GenBank/DDBJ databases">
        <authorList>
            <person name="Sun Q."/>
            <person name="Evtushenko L."/>
        </authorList>
    </citation>
    <scope>NUCLEOTIDE SEQUENCE</scope>
    <source>
        <strain evidence="6">VKM B-2789</strain>
    </source>
</reference>